<dbReference type="WBParaSite" id="Csp11.Scaffold628.g7159.t3">
    <property type="protein sequence ID" value="Csp11.Scaffold628.g7159.t3"/>
    <property type="gene ID" value="Csp11.Scaffold628.g7159"/>
</dbReference>
<name>A0A1I7TLP7_9PELO</name>
<proteinExistence type="predicted"/>
<feature type="region of interest" description="Disordered" evidence="1">
    <location>
        <begin position="17"/>
        <end position="73"/>
    </location>
</feature>
<feature type="compositionally biased region" description="Basic and acidic residues" evidence="1">
    <location>
        <begin position="17"/>
        <end position="49"/>
    </location>
</feature>
<reference evidence="3" key="1">
    <citation type="submission" date="2016-11" db="UniProtKB">
        <authorList>
            <consortium name="WormBaseParasite"/>
        </authorList>
    </citation>
    <scope>IDENTIFICATION</scope>
</reference>
<accession>A0A1I7TLP7</accession>
<keyword evidence="2" id="KW-1185">Reference proteome</keyword>
<evidence type="ECO:0000313" key="2">
    <source>
        <dbReference type="Proteomes" id="UP000095282"/>
    </source>
</evidence>
<organism evidence="2 3">
    <name type="scientific">Caenorhabditis tropicalis</name>
    <dbReference type="NCBI Taxonomy" id="1561998"/>
    <lineage>
        <taxon>Eukaryota</taxon>
        <taxon>Metazoa</taxon>
        <taxon>Ecdysozoa</taxon>
        <taxon>Nematoda</taxon>
        <taxon>Chromadorea</taxon>
        <taxon>Rhabditida</taxon>
        <taxon>Rhabditina</taxon>
        <taxon>Rhabditomorpha</taxon>
        <taxon>Rhabditoidea</taxon>
        <taxon>Rhabditidae</taxon>
        <taxon>Peloderinae</taxon>
        <taxon>Caenorhabditis</taxon>
    </lineage>
</organism>
<evidence type="ECO:0000313" key="3">
    <source>
        <dbReference type="WBParaSite" id="Csp11.Scaffold628.g7159.t3"/>
    </source>
</evidence>
<protein>
    <submittedName>
        <fullName evidence="3">rRNA-processing protein EFG1</fullName>
    </submittedName>
</protein>
<sequence length="117" mass="14021">MICSAQRVKLLTQELVERRGDIEPRREHDRKVQERKEEVRRKIEKQLRKAEKHTKLSGGSKKKQQNEEIKDYDDPEEIQFELNRLISNLEGNKRYLVQKPVQARKLPKTIGRVEKTF</sequence>
<evidence type="ECO:0000256" key="1">
    <source>
        <dbReference type="SAM" id="MobiDB-lite"/>
    </source>
</evidence>
<dbReference type="Proteomes" id="UP000095282">
    <property type="component" value="Unplaced"/>
</dbReference>
<dbReference type="AlphaFoldDB" id="A0A1I7TLP7"/>